<protein>
    <submittedName>
        <fullName evidence="2">Uncharacterized protein</fullName>
    </submittedName>
</protein>
<dbReference type="InterPro" id="IPR012866">
    <property type="entry name" value="DUF1644"/>
</dbReference>
<comment type="caution">
    <text evidence="2">The sequence shown here is derived from an EMBL/GenBank/DDBJ whole genome shotgun (WGS) entry which is preliminary data.</text>
</comment>
<evidence type="ECO:0000313" key="2">
    <source>
        <dbReference type="EMBL" id="KAK8944472.1"/>
    </source>
</evidence>
<reference evidence="2 3" key="1">
    <citation type="journal article" date="2022" name="Nat. Plants">
        <title>Genomes of leafy and leafless Platanthera orchids illuminate the evolution of mycoheterotrophy.</title>
        <authorList>
            <person name="Li M.H."/>
            <person name="Liu K.W."/>
            <person name="Li Z."/>
            <person name="Lu H.C."/>
            <person name="Ye Q.L."/>
            <person name="Zhang D."/>
            <person name="Wang J.Y."/>
            <person name="Li Y.F."/>
            <person name="Zhong Z.M."/>
            <person name="Liu X."/>
            <person name="Yu X."/>
            <person name="Liu D.K."/>
            <person name="Tu X.D."/>
            <person name="Liu B."/>
            <person name="Hao Y."/>
            <person name="Liao X.Y."/>
            <person name="Jiang Y.T."/>
            <person name="Sun W.H."/>
            <person name="Chen J."/>
            <person name="Chen Y.Q."/>
            <person name="Ai Y."/>
            <person name="Zhai J.W."/>
            <person name="Wu S.S."/>
            <person name="Zhou Z."/>
            <person name="Hsiao Y.Y."/>
            <person name="Wu W.L."/>
            <person name="Chen Y.Y."/>
            <person name="Lin Y.F."/>
            <person name="Hsu J.L."/>
            <person name="Li C.Y."/>
            <person name="Wang Z.W."/>
            <person name="Zhao X."/>
            <person name="Zhong W.Y."/>
            <person name="Ma X.K."/>
            <person name="Ma L."/>
            <person name="Huang J."/>
            <person name="Chen G.Z."/>
            <person name="Huang M.Z."/>
            <person name="Huang L."/>
            <person name="Peng D.H."/>
            <person name="Luo Y.B."/>
            <person name="Zou S.Q."/>
            <person name="Chen S.P."/>
            <person name="Lan S."/>
            <person name="Tsai W.C."/>
            <person name="Van de Peer Y."/>
            <person name="Liu Z.J."/>
        </authorList>
    </citation>
    <scope>NUCLEOTIDE SEQUENCE [LARGE SCALE GENOMIC DNA]</scope>
    <source>
        <strain evidence="2">Lor287</strain>
    </source>
</reference>
<sequence length="353" mass="39649">MEEEMGEATSADAGILALQKEWDEVSCPICLDHPHNAVLLFCSSHQKGCRSYICDTSYRHSNCLDQFKKSRADRVEISSLSSSLVQDRSTPEQNDPRIHQTLTSVSFLTNPSTTRNSNGTHENPNHAGSSYRVLSEISQIVDISDSSSLKCPLCRGTVLGSVIVKEARQYLDLKPRSCSRESCVFTGNYGELRRHARRVHPSTRPIDVDPSRRRAWRRLESQRERGDILSAVSSAMPGAIVLGDYVIESGDAWSRERDFGEGRGSVLSTLFLFHMISSATFGSVGETRRSTRPWRSHHRSYGHRGLLEGENLYGGLGDDDVDGGSNMHLDDDVLVPRRRRRRFTRARRSEEQP</sequence>
<dbReference type="PANTHER" id="PTHR31197:SF2">
    <property type="entry name" value="C2H2-TYPE DOMAIN-CONTAINING PROTEIN"/>
    <property type="match status" value="1"/>
</dbReference>
<organism evidence="2 3">
    <name type="scientific">Platanthera zijinensis</name>
    <dbReference type="NCBI Taxonomy" id="2320716"/>
    <lineage>
        <taxon>Eukaryota</taxon>
        <taxon>Viridiplantae</taxon>
        <taxon>Streptophyta</taxon>
        <taxon>Embryophyta</taxon>
        <taxon>Tracheophyta</taxon>
        <taxon>Spermatophyta</taxon>
        <taxon>Magnoliopsida</taxon>
        <taxon>Liliopsida</taxon>
        <taxon>Asparagales</taxon>
        <taxon>Orchidaceae</taxon>
        <taxon>Orchidoideae</taxon>
        <taxon>Orchideae</taxon>
        <taxon>Orchidinae</taxon>
        <taxon>Platanthera</taxon>
    </lineage>
</organism>
<keyword evidence="3" id="KW-1185">Reference proteome</keyword>
<feature type="region of interest" description="Disordered" evidence="1">
    <location>
        <begin position="106"/>
        <end position="127"/>
    </location>
</feature>
<evidence type="ECO:0000313" key="3">
    <source>
        <dbReference type="Proteomes" id="UP001418222"/>
    </source>
</evidence>
<name>A0AAP0BM86_9ASPA</name>
<dbReference type="AlphaFoldDB" id="A0AAP0BM86"/>
<dbReference type="Pfam" id="PF07800">
    <property type="entry name" value="DUF1644"/>
    <property type="match status" value="1"/>
</dbReference>
<evidence type="ECO:0000256" key="1">
    <source>
        <dbReference type="SAM" id="MobiDB-lite"/>
    </source>
</evidence>
<dbReference type="Proteomes" id="UP001418222">
    <property type="component" value="Unassembled WGS sequence"/>
</dbReference>
<proteinExistence type="predicted"/>
<accession>A0AAP0BM86</accession>
<dbReference type="PANTHER" id="PTHR31197">
    <property type="entry name" value="OS01G0612600 PROTEIN"/>
    <property type="match status" value="1"/>
</dbReference>
<gene>
    <name evidence="2" type="ORF">KSP39_PZI008216</name>
</gene>
<dbReference type="EMBL" id="JBBWWQ010000006">
    <property type="protein sequence ID" value="KAK8944472.1"/>
    <property type="molecule type" value="Genomic_DNA"/>
</dbReference>